<dbReference type="OrthoDB" id="5835829at2759"/>
<protein>
    <submittedName>
        <fullName evidence="1">Glycosyltransferase Family 1 protein</fullName>
    </submittedName>
</protein>
<organism evidence="1 2">
    <name type="scientific">Gigaspora rosea</name>
    <dbReference type="NCBI Taxonomy" id="44941"/>
    <lineage>
        <taxon>Eukaryota</taxon>
        <taxon>Fungi</taxon>
        <taxon>Fungi incertae sedis</taxon>
        <taxon>Mucoromycota</taxon>
        <taxon>Glomeromycotina</taxon>
        <taxon>Glomeromycetes</taxon>
        <taxon>Diversisporales</taxon>
        <taxon>Gigasporaceae</taxon>
        <taxon>Gigaspora</taxon>
    </lineage>
</organism>
<name>A0A397UZ26_9GLOM</name>
<keyword evidence="2" id="KW-1185">Reference proteome</keyword>
<dbReference type="SUPFAM" id="SSF53756">
    <property type="entry name" value="UDP-Glycosyltransferase/glycogen phosphorylase"/>
    <property type="match status" value="1"/>
</dbReference>
<keyword evidence="1" id="KW-0808">Transferase</keyword>
<comment type="caution">
    <text evidence="1">The sequence shown here is derived from an EMBL/GenBank/DDBJ whole genome shotgun (WGS) entry which is preliminary data.</text>
</comment>
<dbReference type="Gene3D" id="3.40.50.2000">
    <property type="entry name" value="Glycogen Phosphorylase B"/>
    <property type="match status" value="1"/>
</dbReference>
<proteinExistence type="predicted"/>
<dbReference type="Proteomes" id="UP000266673">
    <property type="component" value="Unassembled WGS sequence"/>
</dbReference>
<dbReference type="GO" id="GO:0016740">
    <property type="term" value="F:transferase activity"/>
    <property type="evidence" value="ECO:0007669"/>
    <property type="project" value="UniProtKB-KW"/>
</dbReference>
<evidence type="ECO:0000313" key="2">
    <source>
        <dbReference type="Proteomes" id="UP000266673"/>
    </source>
</evidence>
<accession>A0A397UZ26</accession>
<dbReference type="AlphaFoldDB" id="A0A397UZ26"/>
<sequence>MVFLKNTGHIFYDGISCVTENKNAAPRLAKHPMDIDRTGVPKQIFVGSFFGEWNQIRPMLEICKILVERGYNVTLIAPGDLLPSSEYPTINQISTGPSIESDATYQELYQKTFNRKQISGLCKLLVKKYLDYFETYQLAIQMIKPDLFFCNIFIINDICLDIAWSLKKPIVGFSSQMLGTELLFFFISL</sequence>
<dbReference type="EMBL" id="QKWP01000791">
    <property type="protein sequence ID" value="RIB14851.1"/>
    <property type="molecule type" value="Genomic_DNA"/>
</dbReference>
<gene>
    <name evidence="1" type="ORF">C2G38_1621073</name>
</gene>
<reference evidence="1 2" key="1">
    <citation type="submission" date="2018-06" db="EMBL/GenBank/DDBJ databases">
        <title>Comparative genomics reveals the genomic features of Rhizophagus irregularis, R. cerebriforme, R. diaphanum and Gigaspora rosea, and their symbiotic lifestyle signature.</title>
        <authorList>
            <person name="Morin E."/>
            <person name="San Clemente H."/>
            <person name="Chen E.C.H."/>
            <person name="De La Providencia I."/>
            <person name="Hainaut M."/>
            <person name="Kuo A."/>
            <person name="Kohler A."/>
            <person name="Murat C."/>
            <person name="Tang N."/>
            <person name="Roy S."/>
            <person name="Loubradou J."/>
            <person name="Henrissat B."/>
            <person name="Grigoriev I.V."/>
            <person name="Corradi N."/>
            <person name="Roux C."/>
            <person name="Martin F.M."/>
        </authorList>
    </citation>
    <scope>NUCLEOTIDE SEQUENCE [LARGE SCALE GENOMIC DNA]</scope>
    <source>
        <strain evidence="1 2">DAOM 194757</strain>
    </source>
</reference>
<evidence type="ECO:0000313" key="1">
    <source>
        <dbReference type="EMBL" id="RIB14851.1"/>
    </source>
</evidence>